<accession>L8JZW6</accession>
<proteinExistence type="predicted"/>
<comment type="caution">
    <text evidence="1">The sequence shown here is derived from an EMBL/GenBank/DDBJ whole genome shotgun (WGS) entry which is preliminary data.</text>
</comment>
<dbReference type="InterPro" id="IPR008930">
    <property type="entry name" value="Terpenoid_cyclase/PrenylTrfase"/>
</dbReference>
<dbReference type="SUPFAM" id="SSF48576">
    <property type="entry name" value="Terpenoid synthases"/>
    <property type="match status" value="1"/>
</dbReference>
<sequence length="657" mass="76288">MLSTKIFTRNHLKLKEDFVRLLKDYVEKEEFPKQIAGGILDMAFIDENPVYYTYYPYLFSEQFNIHDKQTLDLLSLAGFLYFKSIVNIDVIFDSQEAQSPFQNYILANICQEETVKLLSELFDSNHPFWKAWNKRKFEYVKAYQIDQESHNIRTYEEFETLADFKCAFGKIAIDSLFFLSGCQNKASYEKVLNSHKCFYAAFQILDDIADFKEDMENGQFNIVGFELRKQLTETEIKESTIRDLKTKLYLNGTIRKLQDQALSYIEQAEKSVDMLNAEQWKFEMQKMRNTIISDQLNLDGFIKVFDTKNNLSGVKRSSVSPNEQINSALKFIINAQNKDGSWNDHFNEAGVSDTWATAFILSAFPKEYYEVYRSHLDRASNFLLQAMSNNNLWGYNSRWVADADSTTFAMLSQLCLGNGVAENSLHQWLEFQNSDGGFRTYLNKEIILASLNNDAMNDVEGWLRSHFCVSATAYYYLCRAGIFNDHFFRLKDYLSDNLKHAEHHHSYWWTDFIYTLSFLIKGATLINDDEVLKLCNPILDRYVKTGLTGKSASNYFYMGVLLDCVFDSKIEKDEWKEPIQKLASTLLENQMEDGSWPGNYSLRIPHPGIKFPQDPSHRWMKSDRGTNIVVEDFHRLFTSVVCTASLVKHEGASSNVR</sequence>
<dbReference type="eggNOG" id="COG1657">
    <property type="taxonomic scope" value="Bacteria"/>
</dbReference>
<dbReference type="EMBL" id="AMZN01000003">
    <property type="protein sequence ID" value="ELR73693.1"/>
    <property type="molecule type" value="Genomic_DNA"/>
</dbReference>
<name>L8JZW6_9BACT</name>
<dbReference type="Proteomes" id="UP000011135">
    <property type="component" value="Unassembled WGS sequence"/>
</dbReference>
<dbReference type="CDD" id="cd00688">
    <property type="entry name" value="ISOPREN_C2_like"/>
    <property type="match status" value="1"/>
</dbReference>
<evidence type="ECO:0000313" key="1">
    <source>
        <dbReference type="EMBL" id="ELR73693.1"/>
    </source>
</evidence>
<dbReference type="SUPFAM" id="SSF48239">
    <property type="entry name" value="Terpenoid cyclases/Protein prenyltransferases"/>
    <property type="match status" value="1"/>
</dbReference>
<dbReference type="AlphaFoldDB" id="L8JZW6"/>
<dbReference type="Gene3D" id="1.50.10.20">
    <property type="match status" value="1"/>
</dbReference>
<reference evidence="1 2" key="1">
    <citation type="submission" date="2012-12" db="EMBL/GenBank/DDBJ databases">
        <title>Genome assembly of Fulvivirga imtechensis AK7.</title>
        <authorList>
            <person name="Nupur N."/>
            <person name="Khatri I."/>
            <person name="Kumar R."/>
            <person name="Subramanian S."/>
            <person name="Pinnaka A."/>
        </authorList>
    </citation>
    <scope>NUCLEOTIDE SEQUENCE [LARGE SCALE GENOMIC DNA]</scope>
    <source>
        <strain evidence="1 2">AK7</strain>
    </source>
</reference>
<keyword evidence="2" id="KW-1185">Reference proteome</keyword>
<dbReference type="RefSeq" id="WP_009577716.1">
    <property type="nucleotide sequence ID" value="NZ_AMZN01000003.1"/>
</dbReference>
<gene>
    <name evidence="1" type="ORF">C900_02097</name>
</gene>
<evidence type="ECO:0000313" key="2">
    <source>
        <dbReference type="Proteomes" id="UP000011135"/>
    </source>
</evidence>
<dbReference type="InterPro" id="IPR008949">
    <property type="entry name" value="Isoprenoid_synthase_dom_sf"/>
</dbReference>
<protein>
    <submittedName>
        <fullName evidence="1">Squalene-hopene cyclase</fullName>
    </submittedName>
</protein>
<organism evidence="1 2">
    <name type="scientific">Fulvivirga imtechensis AK7</name>
    <dbReference type="NCBI Taxonomy" id="1237149"/>
    <lineage>
        <taxon>Bacteria</taxon>
        <taxon>Pseudomonadati</taxon>
        <taxon>Bacteroidota</taxon>
        <taxon>Cytophagia</taxon>
        <taxon>Cytophagales</taxon>
        <taxon>Fulvivirgaceae</taxon>
        <taxon>Fulvivirga</taxon>
    </lineage>
</organism>
<dbReference type="STRING" id="1237149.C900_02097"/>